<accession>A0A086YZX0</accession>
<protein>
    <submittedName>
        <fullName evidence="1">Uncharacterized protein</fullName>
    </submittedName>
</protein>
<organism evidence="1 2">
    <name type="scientific">Bifidobacterium actinocoloniiforme DSM 22766</name>
    <dbReference type="NCBI Taxonomy" id="1437605"/>
    <lineage>
        <taxon>Bacteria</taxon>
        <taxon>Bacillati</taxon>
        <taxon>Actinomycetota</taxon>
        <taxon>Actinomycetes</taxon>
        <taxon>Bifidobacteriales</taxon>
        <taxon>Bifidobacteriaceae</taxon>
        <taxon>Bifidobacterium</taxon>
    </lineage>
</organism>
<comment type="caution">
    <text evidence="1">The sequence shown here is derived from an EMBL/GenBank/DDBJ whole genome shotgun (WGS) entry which is preliminary data.</text>
</comment>
<dbReference type="Proteomes" id="UP000029015">
    <property type="component" value="Unassembled WGS sequence"/>
</dbReference>
<gene>
    <name evidence="1" type="ORF">BACT_0521</name>
</gene>
<dbReference type="KEGG" id="bact:AB656_01210"/>
<name>A0A086YZX0_9BIFI</name>
<sequence length="69" mass="7641">MTYVKVIPDKENAAEITDLLHETPVSSTSGLTDDPITIEFCGGDKCLIKYEKFRFVGADDARRFMGGLL</sequence>
<dbReference type="PATRIC" id="fig|1437605.7.peg.248"/>
<reference evidence="1 2" key="1">
    <citation type="submission" date="2014-03" db="EMBL/GenBank/DDBJ databases">
        <title>Genomics of Bifidobacteria.</title>
        <authorList>
            <person name="Ventura M."/>
            <person name="Milani C."/>
            <person name="Lugli G.A."/>
        </authorList>
    </citation>
    <scope>NUCLEOTIDE SEQUENCE [LARGE SCALE GENOMIC DNA]</scope>
    <source>
        <strain evidence="1 2">DSM 22766</strain>
    </source>
</reference>
<dbReference type="EMBL" id="JGYK01000001">
    <property type="protein sequence ID" value="KFI39820.1"/>
    <property type="molecule type" value="Genomic_DNA"/>
</dbReference>
<keyword evidence="2" id="KW-1185">Reference proteome</keyword>
<evidence type="ECO:0000313" key="2">
    <source>
        <dbReference type="Proteomes" id="UP000029015"/>
    </source>
</evidence>
<dbReference type="AlphaFoldDB" id="A0A086YZX0"/>
<proteinExistence type="predicted"/>
<dbReference type="RefSeq" id="WP_033504586.1">
    <property type="nucleotide sequence ID" value="NZ_CP011786.1"/>
</dbReference>
<evidence type="ECO:0000313" key="1">
    <source>
        <dbReference type="EMBL" id="KFI39820.1"/>
    </source>
</evidence>